<evidence type="ECO:0000256" key="1">
    <source>
        <dbReference type="SAM" id="MobiDB-lite"/>
    </source>
</evidence>
<reference evidence="4 5" key="1">
    <citation type="submission" date="2014-02" db="EMBL/GenBank/DDBJ databases">
        <title>The Genome Sequence of Trichophyton interdigitale MR816.</title>
        <authorList>
            <consortium name="The Broad Institute Genomics Platform"/>
            <person name="Cuomo C.A."/>
            <person name="White T.C."/>
            <person name="Graser Y."/>
            <person name="Martinez-Rossi N."/>
            <person name="Heitman J."/>
            <person name="Young S.K."/>
            <person name="Zeng Q."/>
            <person name="Gargeya S."/>
            <person name="Abouelleil A."/>
            <person name="Alvarado L."/>
            <person name="Chapman S.B."/>
            <person name="Gainer-Dewar J."/>
            <person name="Goldberg J."/>
            <person name="Griggs A."/>
            <person name="Gujja S."/>
            <person name="Hansen M."/>
            <person name="Howarth C."/>
            <person name="Imamovic A."/>
            <person name="Larimer J."/>
            <person name="Martinez D."/>
            <person name="Murphy C."/>
            <person name="Pearson M.D."/>
            <person name="Persinoti G."/>
            <person name="Poon T."/>
            <person name="Priest M."/>
            <person name="Roberts A.D."/>
            <person name="Saif S."/>
            <person name="Shea T.D."/>
            <person name="Sykes S.N."/>
            <person name="Wortman J."/>
            <person name="Nusbaum C."/>
            <person name="Birren B."/>
        </authorList>
    </citation>
    <scope>NUCLEOTIDE SEQUENCE [LARGE SCALE GENOMIC DNA]</scope>
    <source>
        <strain evidence="4 5">MR816</strain>
    </source>
</reference>
<evidence type="ECO:0000313" key="4">
    <source>
        <dbReference type="EMBL" id="KDB27312.1"/>
    </source>
</evidence>
<dbReference type="OMA" id="IHGPASF"/>
<sequence length="648" mass="73009">MRRYQEVLATVCSTLIRFLGYIFLRWIPAHHAPPITVSALCIYLSLIWATSSSSTRDREDRRTTASTAKESAKDTQSHSNGRQVSVLRSLLTGLPCTSSKLVTWATVGANVLLNLFILDFVFRGSLLYPTKDLSFARVGYVSKNSAKILIREPDPENWPLTVYHRLKLDAPTDSWTLTETIDTLNDTTDYTFPVVIDGLEPEMVYEYLLSNNISGEFTTAAGPTSLGSMQLNFWTTSCIKANFPYNPFSHPFRIYGIEMLSEVYSKLDALSVPSFMLFLGDFIYIDVPLQFGSAIKHYRDEYQKVYASPSWHTGKNPAINLPWIHMLDDHEIQNDWHDGNVTEPYPAAIDPYHHYHVSVNPPKARSPHASQENTTYFSFTRGPASFFILDSRTYRSPPGLDNSTMLGYAQLQSLLDYISCPEPAPVKWKIISSSVPFTKNWHIGTSDTWGGYLKERQILLEAMWQAERTLGTRIVLLSGDRHEFAATKFPNPATNPTDPTSSSLSKGEGQGIYEFCAGPLNQFYLPSSSYYQTDDEDVTIKYIPNGNFKFGAVGIEIHPDGGSDLTYTLYVNSEAVWQYKLSMPSDIKAGEAEFPDGEVVFDLVSRPKGILDMGVLMFWRGLYWLNSQVNTLVEGVNGLILKKERLDE</sequence>
<feature type="region of interest" description="Disordered" evidence="1">
    <location>
        <begin position="487"/>
        <end position="507"/>
    </location>
</feature>
<dbReference type="Pfam" id="PF09423">
    <property type="entry name" value="PhoD"/>
    <property type="match status" value="1"/>
</dbReference>
<proteinExistence type="predicted"/>
<protein>
    <recommendedName>
        <fullName evidence="3">PhoD-like phosphatase metallophosphatase domain-containing protein</fullName>
    </recommendedName>
</protein>
<dbReference type="EMBL" id="AOKY01000072">
    <property type="protein sequence ID" value="KDB27312.1"/>
    <property type="molecule type" value="Genomic_DNA"/>
</dbReference>
<feature type="transmembrane region" description="Helical" evidence="2">
    <location>
        <begin position="33"/>
        <end position="51"/>
    </location>
</feature>
<accession>A0A059JIK8</accession>
<keyword evidence="5" id="KW-1185">Reference proteome</keyword>
<dbReference type="HOGENOM" id="CLU_013967_0_1_1"/>
<evidence type="ECO:0000256" key="2">
    <source>
        <dbReference type="SAM" id="Phobius"/>
    </source>
</evidence>
<dbReference type="STRING" id="1215338.A0A059JIK8"/>
<dbReference type="PANTHER" id="PTHR43606">
    <property type="entry name" value="PHOSPHATASE, PUTATIVE (AFU_ORTHOLOGUE AFUA_6G08710)-RELATED"/>
    <property type="match status" value="1"/>
</dbReference>
<keyword evidence="2" id="KW-0472">Membrane</keyword>
<keyword evidence="2" id="KW-0812">Transmembrane</keyword>
<dbReference type="Gene3D" id="3.60.21.70">
    <property type="entry name" value="PhoD-like phosphatase"/>
    <property type="match status" value="1"/>
</dbReference>
<evidence type="ECO:0000259" key="3">
    <source>
        <dbReference type="Pfam" id="PF09423"/>
    </source>
</evidence>
<feature type="transmembrane region" description="Helical" evidence="2">
    <location>
        <begin position="101"/>
        <end position="122"/>
    </location>
</feature>
<dbReference type="InterPro" id="IPR018946">
    <property type="entry name" value="PhoD-like_MPP"/>
</dbReference>
<feature type="region of interest" description="Disordered" evidence="1">
    <location>
        <begin position="58"/>
        <end position="81"/>
    </location>
</feature>
<keyword evidence="2" id="KW-1133">Transmembrane helix</keyword>
<feature type="compositionally biased region" description="Polar residues" evidence="1">
    <location>
        <begin position="492"/>
        <end position="505"/>
    </location>
</feature>
<dbReference type="CDD" id="cd07389">
    <property type="entry name" value="MPP_PhoD"/>
    <property type="match status" value="1"/>
</dbReference>
<dbReference type="InterPro" id="IPR029052">
    <property type="entry name" value="Metallo-depent_PP-like"/>
</dbReference>
<feature type="transmembrane region" description="Helical" evidence="2">
    <location>
        <begin position="7"/>
        <end position="27"/>
    </location>
</feature>
<organism evidence="4 5">
    <name type="scientific">Trichophyton interdigitale (strain MR816)</name>
    <dbReference type="NCBI Taxonomy" id="1215338"/>
    <lineage>
        <taxon>Eukaryota</taxon>
        <taxon>Fungi</taxon>
        <taxon>Dikarya</taxon>
        <taxon>Ascomycota</taxon>
        <taxon>Pezizomycotina</taxon>
        <taxon>Eurotiomycetes</taxon>
        <taxon>Eurotiomycetidae</taxon>
        <taxon>Onygenales</taxon>
        <taxon>Arthrodermataceae</taxon>
        <taxon>Trichophyton</taxon>
    </lineage>
</organism>
<dbReference type="InterPro" id="IPR038607">
    <property type="entry name" value="PhoD-like_sf"/>
</dbReference>
<comment type="caution">
    <text evidence="4">The sequence shown here is derived from an EMBL/GenBank/DDBJ whole genome shotgun (WGS) entry which is preliminary data.</text>
</comment>
<evidence type="ECO:0000313" key="5">
    <source>
        <dbReference type="Proteomes" id="UP000024533"/>
    </source>
</evidence>
<dbReference type="PANTHER" id="PTHR43606:SF2">
    <property type="entry name" value="ALKALINE PHOSPHATASE FAMILY PROTEIN (AFU_ORTHOLOGUE AFUA_5G03860)"/>
    <property type="match status" value="1"/>
</dbReference>
<dbReference type="OrthoDB" id="2100241at2759"/>
<dbReference type="InterPro" id="IPR052900">
    <property type="entry name" value="Phospholipid_Metab_Enz"/>
</dbReference>
<feature type="domain" description="PhoD-like phosphatase metallophosphatase" evidence="3">
    <location>
        <begin position="262"/>
        <end position="558"/>
    </location>
</feature>
<name>A0A059JIK8_TRIIM</name>
<dbReference type="Proteomes" id="UP000024533">
    <property type="component" value="Unassembled WGS sequence"/>
</dbReference>
<gene>
    <name evidence="4" type="ORF">H109_00889</name>
</gene>
<dbReference type="AlphaFoldDB" id="A0A059JIK8"/>
<dbReference type="SUPFAM" id="SSF56300">
    <property type="entry name" value="Metallo-dependent phosphatases"/>
    <property type="match status" value="1"/>
</dbReference>